<dbReference type="PROSITE" id="PS50850">
    <property type="entry name" value="MFS"/>
    <property type="match status" value="1"/>
</dbReference>
<keyword evidence="6" id="KW-0534">Nitrate assimilation</keyword>
<feature type="transmembrane region" description="Helical" evidence="8">
    <location>
        <begin position="260"/>
        <end position="278"/>
    </location>
</feature>
<dbReference type="PANTHER" id="PTHR23515">
    <property type="entry name" value="HIGH-AFFINITY NITRATE TRANSPORTER 2.3"/>
    <property type="match status" value="1"/>
</dbReference>
<evidence type="ECO:0000256" key="5">
    <source>
        <dbReference type="ARBA" id="ARBA00022989"/>
    </source>
</evidence>
<dbReference type="SUPFAM" id="SSF103473">
    <property type="entry name" value="MFS general substrate transporter"/>
    <property type="match status" value="1"/>
</dbReference>
<dbReference type="EMBL" id="CP003332">
    <property type="protein sequence ID" value="AFJ63951.1"/>
    <property type="molecule type" value="Genomic_DNA"/>
</dbReference>
<accession>I2CBC7</accession>
<name>I2CBC7_BACAY</name>
<sequence>MYDKTDIESVKGASRMINRQHIQLSLQSLSLVAGFMVWVLISSLISQMTSDIHLSKGEISLVTAIPVILGSLLRIPLGYLTNRYGARLMFMISFILLLFPVFWISIADSLFDLIAGGFFLGIGGAVFSIGVTSLPKYYPKEKHGVVNGIYGAGNIGTAVTTFAAPVIAQAAGWKATVQMYLVLLAVFALLHVLFGDRHEKKVKVSIKTQMKAVYRNHVLWMLSLFYFITFGAFVAFTIYLPNFLVEHFGLSPADAGLRTAGFIAVSTLLRPVGGFLADKLSPLRILMFVFAGLTLSGVMLSFSPTIGLYAFGSLTVAVCSGIGNGTVFKLVPFYFSKQAGIANGIVSAMGGLGGFFPPLILASVFQATGQYAIGFMALSEVALASFVLVIWMYWQERMKTHTERNSQSLNS</sequence>
<dbReference type="GO" id="GO:0042128">
    <property type="term" value="P:nitrate assimilation"/>
    <property type="evidence" value="ECO:0007669"/>
    <property type="project" value="UniProtKB-KW"/>
</dbReference>
<organism evidence="10 11">
    <name type="scientific">Bacillus amyloliquefaciens (strain Y2)</name>
    <name type="common">Bacillus amyloliquefaciens subsp. plantarum (strain B9601-Y2)</name>
    <dbReference type="NCBI Taxonomy" id="1155777"/>
    <lineage>
        <taxon>Bacteria</taxon>
        <taxon>Bacillati</taxon>
        <taxon>Bacillota</taxon>
        <taxon>Bacilli</taxon>
        <taxon>Bacillales</taxon>
        <taxon>Bacillaceae</taxon>
        <taxon>Bacillus</taxon>
        <taxon>Bacillus amyloliquefaciens group</taxon>
    </lineage>
</organism>
<dbReference type="CDD" id="cd17341">
    <property type="entry name" value="MFS_NRT2_like"/>
    <property type="match status" value="1"/>
</dbReference>
<dbReference type="Pfam" id="PF07690">
    <property type="entry name" value="MFS_1"/>
    <property type="match status" value="1"/>
</dbReference>
<feature type="transmembrane region" description="Helical" evidence="8">
    <location>
        <begin position="340"/>
        <end position="365"/>
    </location>
</feature>
<evidence type="ECO:0000256" key="1">
    <source>
        <dbReference type="ARBA" id="ARBA00004651"/>
    </source>
</evidence>
<comment type="similarity">
    <text evidence="2">Belongs to the major facilitator superfamily. Nitrate/nitrite porter (TC 2.A.1.8) family.</text>
</comment>
<feature type="transmembrane region" description="Helical" evidence="8">
    <location>
        <begin position="217"/>
        <end position="240"/>
    </location>
</feature>
<feature type="transmembrane region" description="Helical" evidence="8">
    <location>
        <begin position="308"/>
        <end position="328"/>
    </location>
</feature>
<feature type="transmembrane region" description="Helical" evidence="8">
    <location>
        <begin position="177"/>
        <end position="196"/>
    </location>
</feature>
<dbReference type="InterPro" id="IPR020846">
    <property type="entry name" value="MFS_dom"/>
</dbReference>
<feature type="domain" description="Major facilitator superfamily (MFS) profile" evidence="9">
    <location>
        <begin position="22"/>
        <end position="397"/>
    </location>
</feature>
<keyword evidence="3" id="KW-0813">Transport</keyword>
<evidence type="ECO:0000256" key="2">
    <source>
        <dbReference type="ARBA" id="ARBA00008432"/>
    </source>
</evidence>
<evidence type="ECO:0000256" key="3">
    <source>
        <dbReference type="ARBA" id="ARBA00022448"/>
    </source>
</evidence>
<feature type="transmembrane region" description="Helical" evidence="8">
    <location>
        <begin position="371"/>
        <end position="394"/>
    </location>
</feature>
<keyword evidence="4 8" id="KW-0812">Transmembrane</keyword>
<dbReference type="KEGG" id="bqy:MUS_4109"/>
<proteinExistence type="inferred from homology"/>
<dbReference type="HOGENOM" id="CLU_001265_14_0_9"/>
<feature type="transmembrane region" description="Helical" evidence="8">
    <location>
        <begin position="61"/>
        <end position="81"/>
    </location>
</feature>
<dbReference type="InterPro" id="IPR036259">
    <property type="entry name" value="MFS_trans_sf"/>
</dbReference>
<evidence type="ECO:0000256" key="6">
    <source>
        <dbReference type="ARBA" id="ARBA00023063"/>
    </source>
</evidence>
<reference evidence="10 11" key="1">
    <citation type="journal article" date="2012" name="J. Biotechnol.">
        <title>Genome sequence of the plant growth promoting strain Bacillus amyloliquefaciens subsp. plantarum B9601-Y2 and expression of mersacidin and other secondary metabolites.</title>
        <authorList>
            <person name="He P."/>
            <person name="Hao K."/>
            <person name="Blom J."/>
            <person name="Ruckert C."/>
            <person name="Vater J."/>
            <person name="Mao Z."/>
            <person name="Wu Y."/>
            <person name="Hou M."/>
            <person name="He P."/>
            <person name="He Y."/>
            <person name="Borriss R."/>
        </authorList>
    </citation>
    <scope>NUCLEOTIDE SEQUENCE [LARGE SCALE GENOMIC DNA]</scope>
    <source>
        <strain evidence="10">Y2</strain>
    </source>
</reference>
<dbReference type="InterPro" id="IPR044772">
    <property type="entry name" value="NO3_transporter"/>
</dbReference>
<dbReference type="GO" id="GO:0005886">
    <property type="term" value="C:plasma membrane"/>
    <property type="evidence" value="ECO:0007669"/>
    <property type="project" value="UniProtKB-SubCell"/>
</dbReference>
<dbReference type="PATRIC" id="fig|1126211.3.peg.3909"/>
<evidence type="ECO:0000256" key="7">
    <source>
        <dbReference type="ARBA" id="ARBA00023136"/>
    </source>
</evidence>
<feature type="transmembrane region" description="Helical" evidence="8">
    <location>
        <begin position="21"/>
        <end position="41"/>
    </location>
</feature>
<keyword evidence="7 8" id="KW-0472">Membrane</keyword>
<dbReference type="InterPro" id="IPR011701">
    <property type="entry name" value="MFS"/>
</dbReference>
<evidence type="ECO:0000256" key="8">
    <source>
        <dbReference type="SAM" id="Phobius"/>
    </source>
</evidence>
<evidence type="ECO:0000259" key="9">
    <source>
        <dbReference type="PROSITE" id="PS50850"/>
    </source>
</evidence>
<dbReference type="Gene3D" id="1.20.1250.20">
    <property type="entry name" value="MFS general substrate transporter like domains"/>
    <property type="match status" value="1"/>
</dbReference>
<comment type="subcellular location">
    <subcellularLocation>
        <location evidence="1">Cell membrane</location>
        <topology evidence="1">Multi-pass membrane protein</topology>
    </subcellularLocation>
</comment>
<dbReference type="AlphaFoldDB" id="I2CBC7"/>
<feature type="transmembrane region" description="Helical" evidence="8">
    <location>
        <begin position="146"/>
        <end position="171"/>
    </location>
</feature>
<evidence type="ECO:0000256" key="4">
    <source>
        <dbReference type="ARBA" id="ARBA00022692"/>
    </source>
</evidence>
<feature type="transmembrane region" description="Helical" evidence="8">
    <location>
        <begin position="285"/>
        <end position="302"/>
    </location>
</feature>
<feature type="transmembrane region" description="Helical" evidence="8">
    <location>
        <begin position="113"/>
        <end position="134"/>
    </location>
</feature>
<feature type="transmembrane region" description="Helical" evidence="8">
    <location>
        <begin position="88"/>
        <end position="107"/>
    </location>
</feature>
<protein>
    <submittedName>
        <fullName evidence="10">MFS transporter, NNP family, nitrate transporter</fullName>
    </submittedName>
</protein>
<keyword evidence="5 8" id="KW-1133">Transmembrane helix</keyword>
<evidence type="ECO:0000313" key="10">
    <source>
        <dbReference type="EMBL" id="AFJ63951.1"/>
    </source>
</evidence>
<evidence type="ECO:0000313" key="11">
    <source>
        <dbReference type="Proteomes" id="UP000002878"/>
    </source>
</evidence>
<dbReference type="GO" id="GO:0015112">
    <property type="term" value="F:nitrate transmembrane transporter activity"/>
    <property type="evidence" value="ECO:0007669"/>
    <property type="project" value="InterPro"/>
</dbReference>
<gene>
    <name evidence="10" type="primary">narK</name>
    <name evidence="10" type="ORF">MUS_4109</name>
</gene>
<dbReference type="Proteomes" id="UP000002878">
    <property type="component" value="Chromosome"/>
</dbReference>